<dbReference type="Proteomes" id="UP000286134">
    <property type="component" value="Unassembled WGS sequence"/>
</dbReference>
<evidence type="ECO:0000256" key="1">
    <source>
        <dbReference type="SAM" id="MobiDB-lite"/>
    </source>
</evidence>
<organism evidence="2 3">
    <name type="scientific">Erysiphe neolycopersici</name>
    <dbReference type="NCBI Taxonomy" id="212602"/>
    <lineage>
        <taxon>Eukaryota</taxon>
        <taxon>Fungi</taxon>
        <taxon>Dikarya</taxon>
        <taxon>Ascomycota</taxon>
        <taxon>Pezizomycotina</taxon>
        <taxon>Leotiomycetes</taxon>
        <taxon>Erysiphales</taxon>
        <taxon>Erysiphaceae</taxon>
        <taxon>Erysiphe</taxon>
    </lineage>
</organism>
<feature type="compositionally biased region" description="Basic and acidic residues" evidence="1">
    <location>
        <begin position="19"/>
        <end position="30"/>
    </location>
</feature>
<dbReference type="OrthoDB" id="10558971at2759"/>
<keyword evidence="3" id="KW-1185">Reference proteome</keyword>
<evidence type="ECO:0000313" key="2">
    <source>
        <dbReference type="EMBL" id="RKF56837.1"/>
    </source>
</evidence>
<dbReference type="EMBL" id="MCFK01007845">
    <property type="protein sequence ID" value="RKF56837.1"/>
    <property type="molecule type" value="Genomic_DNA"/>
</dbReference>
<comment type="caution">
    <text evidence="2">The sequence shown here is derived from an EMBL/GenBank/DDBJ whole genome shotgun (WGS) entry which is preliminary data.</text>
</comment>
<sequence>IVRHNEIPHEQQIGRSLRTKTESESGKSTRREYTELAGFNPIMYIRQAKTGQNVYMALEPRMRGDYFVNSKYITNFVYNLMSNVIKYNFVFY</sequence>
<reference evidence="2 3" key="1">
    <citation type="journal article" date="2018" name="BMC Genomics">
        <title>Comparative genome analyses reveal sequence features reflecting distinct modes of host-adaptation between dicot and monocot powdery mildew.</title>
        <authorList>
            <person name="Wu Y."/>
            <person name="Ma X."/>
            <person name="Pan Z."/>
            <person name="Kale S.D."/>
            <person name="Song Y."/>
            <person name="King H."/>
            <person name="Zhang Q."/>
            <person name="Presley C."/>
            <person name="Deng X."/>
            <person name="Wei C.I."/>
            <person name="Xiao S."/>
        </authorList>
    </citation>
    <scope>NUCLEOTIDE SEQUENCE [LARGE SCALE GENOMIC DNA]</scope>
    <source>
        <strain evidence="2">UMSG2</strain>
    </source>
</reference>
<gene>
    <name evidence="2" type="ORF">OnM2_078052</name>
</gene>
<name>A0A420HHE1_9PEZI</name>
<evidence type="ECO:0000313" key="3">
    <source>
        <dbReference type="Proteomes" id="UP000286134"/>
    </source>
</evidence>
<feature type="region of interest" description="Disordered" evidence="1">
    <location>
        <begin position="1"/>
        <end position="30"/>
    </location>
</feature>
<proteinExistence type="predicted"/>
<dbReference type="AlphaFoldDB" id="A0A420HHE1"/>
<feature type="non-terminal residue" evidence="2">
    <location>
        <position position="1"/>
    </location>
</feature>
<protein>
    <submittedName>
        <fullName evidence="2">Uncharacterized protein</fullName>
    </submittedName>
</protein>
<accession>A0A420HHE1</accession>